<comment type="caution">
    <text evidence="2">The sequence shown here is derived from an EMBL/GenBank/DDBJ whole genome shotgun (WGS) entry which is preliminary data.</text>
</comment>
<reference evidence="2 3" key="1">
    <citation type="journal article" date="2015" name="Nature">
        <title>rRNA introns, odd ribosomes, and small enigmatic genomes across a large radiation of phyla.</title>
        <authorList>
            <person name="Brown C.T."/>
            <person name="Hug L.A."/>
            <person name="Thomas B.C."/>
            <person name="Sharon I."/>
            <person name="Castelle C.J."/>
            <person name="Singh A."/>
            <person name="Wilkins M.J."/>
            <person name="Williams K.H."/>
            <person name="Banfield J.F."/>
        </authorList>
    </citation>
    <scope>NUCLEOTIDE SEQUENCE [LARGE SCALE GENOMIC DNA]</scope>
</reference>
<name>A0A0G0QCS8_9BACT</name>
<sequence length="86" mass="9715">MTGEFDPFGFDPEAATVCVRVVNKDTGKVRFRPRRKKITSAEGFVPTTTFEVKSPVVPPTLISKSEKAMEETRERLQEIGEEVKKE</sequence>
<dbReference type="AlphaFoldDB" id="A0A0G0QCS8"/>
<evidence type="ECO:0000313" key="3">
    <source>
        <dbReference type="Proteomes" id="UP000034687"/>
    </source>
</evidence>
<organism evidence="2 3">
    <name type="scientific">Candidatus Woesebacteria bacterium GW2011_GWB1_40_101</name>
    <dbReference type="NCBI Taxonomy" id="1618575"/>
    <lineage>
        <taxon>Bacteria</taxon>
        <taxon>Candidatus Woeseibacteriota</taxon>
    </lineage>
</organism>
<evidence type="ECO:0000313" key="2">
    <source>
        <dbReference type="EMBL" id="KKR37973.1"/>
    </source>
</evidence>
<protein>
    <submittedName>
        <fullName evidence="2">Uncharacterized protein</fullName>
    </submittedName>
</protein>
<dbReference type="EMBL" id="LBXW01000026">
    <property type="protein sequence ID" value="KKR37973.1"/>
    <property type="molecule type" value="Genomic_DNA"/>
</dbReference>
<evidence type="ECO:0000256" key="1">
    <source>
        <dbReference type="SAM" id="MobiDB-lite"/>
    </source>
</evidence>
<feature type="region of interest" description="Disordered" evidence="1">
    <location>
        <begin position="67"/>
        <end position="86"/>
    </location>
</feature>
<gene>
    <name evidence="2" type="ORF">UT72_C0026G0004</name>
</gene>
<accession>A0A0G0QCS8</accession>
<proteinExistence type="predicted"/>
<dbReference type="Proteomes" id="UP000034687">
    <property type="component" value="Unassembled WGS sequence"/>
</dbReference>